<dbReference type="SMART" id="SM00855">
    <property type="entry name" value="PGAM"/>
    <property type="match status" value="1"/>
</dbReference>
<feature type="region of interest" description="Disordered" evidence="3">
    <location>
        <begin position="301"/>
        <end position="325"/>
    </location>
</feature>
<dbReference type="Gene3D" id="3.40.50.1240">
    <property type="entry name" value="Phosphoglycerate mutase-like"/>
    <property type="match status" value="1"/>
</dbReference>
<dbReference type="InterPro" id="IPR001345">
    <property type="entry name" value="PG/BPGM_mutase_AS"/>
</dbReference>
<dbReference type="InterPro" id="IPR013078">
    <property type="entry name" value="His_Pase_superF_clade-1"/>
</dbReference>
<dbReference type="InterPro" id="IPR051695">
    <property type="entry name" value="Phosphoglycerate_Mutase"/>
</dbReference>
<keyword evidence="1" id="KW-0378">Hydrolase</keyword>
<dbReference type="SUPFAM" id="SSF53254">
    <property type="entry name" value="Phosphoglycerate mutase-like"/>
    <property type="match status" value="1"/>
</dbReference>
<feature type="compositionally biased region" description="Basic and acidic residues" evidence="3">
    <location>
        <begin position="114"/>
        <end position="137"/>
    </location>
</feature>
<evidence type="ECO:0000256" key="2">
    <source>
        <dbReference type="PIRSR" id="PIRSR613078-2"/>
    </source>
</evidence>
<keyword evidence="5" id="KW-1185">Reference proteome</keyword>
<reference evidence="4" key="1">
    <citation type="submission" date="2023-11" db="EMBL/GenBank/DDBJ databases">
        <authorList>
            <person name="Alioto T."/>
            <person name="Alioto T."/>
            <person name="Gomez Garrido J."/>
        </authorList>
    </citation>
    <scope>NUCLEOTIDE SEQUENCE</scope>
</reference>
<evidence type="ECO:0000256" key="1">
    <source>
        <dbReference type="ARBA" id="ARBA00022801"/>
    </source>
</evidence>
<dbReference type="AlphaFoldDB" id="A0AAI8YXN4"/>
<dbReference type="EMBL" id="CAVMBE010000019">
    <property type="protein sequence ID" value="CAK3987476.1"/>
    <property type="molecule type" value="Genomic_DNA"/>
</dbReference>
<evidence type="ECO:0000256" key="3">
    <source>
        <dbReference type="SAM" id="MobiDB-lite"/>
    </source>
</evidence>
<dbReference type="InterPro" id="IPR029033">
    <property type="entry name" value="His_PPase_superfam"/>
</dbReference>
<dbReference type="PANTHER" id="PTHR46517">
    <property type="entry name" value="FRUCTOSE-2,6-BISPHOSPHATASE TIGAR"/>
    <property type="match status" value="1"/>
</dbReference>
<feature type="binding site" evidence="2">
    <location>
        <begin position="7"/>
        <end position="14"/>
    </location>
    <ligand>
        <name>substrate</name>
    </ligand>
</feature>
<protein>
    <submittedName>
        <fullName evidence="4">Phosphoglycerate mutase</fullName>
    </submittedName>
</protein>
<dbReference type="GO" id="GO:0045820">
    <property type="term" value="P:negative regulation of glycolytic process"/>
    <property type="evidence" value="ECO:0007669"/>
    <property type="project" value="TreeGrafter"/>
</dbReference>
<evidence type="ECO:0000313" key="5">
    <source>
        <dbReference type="Proteomes" id="UP001296104"/>
    </source>
</evidence>
<dbReference type="GO" id="GO:0043456">
    <property type="term" value="P:regulation of pentose-phosphate shunt"/>
    <property type="evidence" value="ECO:0007669"/>
    <property type="project" value="TreeGrafter"/>
</dbReference>
<dbReference type="PANTHER" id="PTHR46517:SF1">
    <property type="entry name" value="FRUCTOSE-2,6-BISPHOSPHATASE TIGAR"/>
    <property type="match status" value="1"/>
</dbReference>
<dbReference type="PROSITE" id="PS00175">
    <property type="entry name" value="PG_MUTASE"/>
    <property type="match status" value="1"/>
</dbReference>
<dbReference type="CDD" id="cd07067">
    <property type="entry name" value="HP_PGM_like"/>
    <property type="match status" value="1"/>
</dbReference>
<feature type="region of interest" description="Disordered" evidence="3">
    <location>
        <begin position="233"/>
        <end position="272"/>
    </location>
</feature>
<accession>A0AAI8YXN4</accession>
<organism evidence="4 5">
    <name type="scientific">Lecanosticta acicola</name>
    <dbReference type="NCBI Taxonomy" id="111012"/>
    <lineage>
        <taxon>Eukaryota</taxon>
        <taxon>Fungi</taxon>
        <taxon>Dikarya</taxon>
        <taxon>Ascomycota</taxon>
        <taxon>Pezizomycotina</taxon>
        <taxon>Dothideomycetes</taxon>
        <taxon>Dothideomycetidae</taxon>
        <taxon>Mycosphaerellales</taxon>
        <taxon>Mycosphaerellaceae</taxon>
        <taxon>Lecanosticta</taxon>
    </lineage>
</organism>
<proteinExistence type="predicted"/>
<dbReference type="Proteomes" id="UP001296104">
    <property type="component" value="Unassembled WGS sequence"/>
</dbReference>
<feature type="region of interest" description="Disordered" evidence="3">
    <location>
        <begin position="104"/>
        <end position="137"/>
    </location>
</feature>
<name>A0AAI8YXN4_9PEZI</name>
<dbReference type="GO" id="GO:0005829">
    <property type="term" value="C:cytosol"/>
    <property type="evidence" value="ECO:0007669"/>
    <property type="project" value="TreeGrafter"/>
</dbReference>
<evidence type="ECO:0000313" key="4">
    <source>
        <dbReference type="EMBL" id="CAK3987476.1"/>
    </source>
</evidence>
<feature type="binding site" evidence="2">
    <location>
        <position position="59"/>
    </location>
    <ligand>
        <name>substrate</name>
    </ligand>
</feature>
<dbReference type="GO" id="GO:0004331">
    <property type="term" value="F:fructose-2,6-bisphosphate 2-phosphatase activity"/>
    <property type="evidence" value="ECO:0007669"/>
    <property type="project" value="TreeGrafter"/>
</dbReference>
<feature type="compositionally biased region" description="Polar residues" evidence="3">
    <location>
        <begin position="235"/>
        <end position="272"/>
    </location>
</feature>
<sequence>MELYLIRHGETVDNVAGLYAGVRDSALTNYGHDQANRLGQHFAKSNVRFTHIFSSPLHRAAKTAEAIKLCQRDDGRAENLCNAVDITKVPELIEQDFGYYEGKPFHARSNPKRSGREAHRDQHKDEPGFQDVESKESMDSRADKFLDGHLLPLFEKDGAAPFVVGIVSHGMLLSHLWRRLLLRLPPKSVSVDPEVTAAKGSIILQHLGGWSNTGYLELAFDRAAKSEVPQAFSLPATSKQDPTDLVQTATATTSSEGMPASATNSEASTSHDMPQMLNGWSILICAIDRKDHLIGLKRQRGGIGSSAHDKGHKKLDGFFKRQRTS</sequence>
<dbReference type="Pfam" id="PF00300">
    <property type="entry name" value="His_Phos_1"/>
    <property type="match status" value="1"/>
</dbReference>
<gene>
    <name evidence="4" type="ORF">LECACI_7A003886</name>
</gene>
<comment type="caution">
    <text evidence="4">The sequence shown here is derived from an EMBL/GenBank/DDBJ whole genome shotgun (WGS) entry which is preliminary data.</text>
</comment>